<protein>
    <submittedName>
        <fullName evidence="2">Putative secreted protein</fullName>
    </submittedName>
</protein>
<organism evidence="2">
    <name type="scientific">Anopheles darlingi</name>
    <name type="common">Mosquito</name>
    <dbReference type="NCBI Taxonomy" id="43151"/>
    <lineage>
        <taxon>Eukaryota</taxon>
        <taxon>Metazoa</taxon>
        <taxon>Ecdysozoa</taxon>
        <taxon>Arthropoda</taxon>
        <taxon>Hexapoda</taxon>
        <taxon>Insecta</taxon>
        <taxon>Pterygota</taxon>
        <taxon>Neoptera</taxon>
        <taxon>Endopterygota</taxon>
        <taxon>Diptera</taxon>
        <taxon>Nematocera</taxon>
        <taxon>Culicoidea</taxon>
        <taxon>Culicidae</taxon>
        <taxon>Anophelinae</taxon>
        <taxon>Anopheles</taxon>
    </lineage>
</organism>
<keyword evidence="1" id="KW-0732">Signal</keyword>
<reference evidence="2" key="1">
    <citation type="submission" date="2018-01" db="EMBL/GenBank/DDBJ databases">
        <title>An insight into the sialome of Amazonian anophelines.</title>
        <authorList>
            <person name="Ribeiro J.M."/>
            <person name="Scarpassa V."/>
            <person name="Calvo E."/>
        </authorList>
    </citation>
    <scope>NUCLEOTIDE SEQUENCE</scope>
</reference>
<dbReference type="AlphaFoldDB" id="A0A2M4D804"/>
<feature type="chain" id="PRO_5014850398" evidence="1">
    <location>
        <begin position="22"/>
        <end position="68"/>
    </location>
</feature>
<evidence type="ECO:0000313" key="2">
    <source>
        <dbReference type="EMBL" id="MBW73703.1"/>
    </source>
</evidence>
<proteinExistence type="predicted"/>
<evidence type="ECO:0000256" key="1">
    <source>
        <dbReference type="SAM" id="SignalP"/>
    </source>
</evidence>
<accession>A0A2M4D804</accession>
<dbReference type="EMBL" id="GGFL01009525">
    <property type="protein sequence ID" value="MBW73703.1"/>
    <property type="molecule type" value="Transcribed_RNA"/>
</dbReference>
<name>A0A2M4D804_ANODA</name>
<feature type="signal peptide" evidence="1">
    <location>
        <begin position="1"/>
        <end position="21"/>
    </location>
</feature>
<sequence length="68" mass="7285">MAAVSLQFMLFMLVLMNLVSSGKRSAFGGRSKIGNHSDLCRLSGTISGSLQLNKDDSSVLPSQLLIEI</sequence>